<keyword evidence="2" id="KW-1185">Reference proteome</keyword>
<dbReference type="EMBL" id="CM020618">
    <property type="protein sequence ID" value="KAK1860916.1"/>
    <property type="molecule type" value="Genomic_DNA"/>
</dbReference>
<reference evidence="1" key="1">
    <citation type="submission" date="2019-11" db="EMBL/GenBank/DDBJ databases">
        <title>Nori genome reveals adaptations in red seaweeds to the harsh intertidal environment.</title>
        <authorList>
            <person name="Wang D."/>
            <person name="Mao Y."/>
        </authorList>
    </citation>
    <scope>NUCLEOTIDE SEQUENCE</scope>
    <source>
        <tissue evidence="1">Gametophyte</tissue>
    </source>
</reference>
<accession>A0ACC3BTZ8</accession>
<gene>
    <name evidence="1" type="ORF">I4F81_003502</name>
</gene>
<organism evidence="1 2">
    <name type="scientific">Pyropia yezoensis</name>
    <name type="common">Susabi-nori</name>
    <name type="synonym">Porphyra yezoensis</name>
    <dbReference type="NCBI Taxonomy" id="2788"/>
    <lineage>
        <taxon>Eukaryota</taxon>
        <taxon>Rhodophyta</taxon>
        <taxon>Bangiophyceae</taxon>
        <taxon>Bangiales</taxon>
        <taxon>Bangiaceae</taxon>
        <taxon>Pyropia</taxon>
    </lineage>
</organism>
<protein>
    <submittedName>
        <fullName evidence="1">Uncharacterized protein</fullName>
    </submittedName>
</protein>
<comment type="caution">
    <text evidence="1">The sequence shown here is derived from an EMBL/GenBank/DDBJ whole genome shotgun (WGS) entry which is preliminary data.</text>
</comment>
<proteinExistence type="predicted"/>
<evidence type="ECO:0000313" key="1">
    <source>
        <dbReference type="EMBL" id="KAK1860916.1"/>
    </source>
</evidence>
<evidence type="ECO:0000313" key="2">
    <source>
        <dbReference type="Proteomes" id="UP000798662"/>
    </source>
</evidence>
<name>A0ACC3BTZ8_PYRYE</name>
<sequence length="899" mass="88996">MSSSSPRSAAASGVAALFGRFPMSHAHAPAGGAAAPVVATVPPPGGSGGGSGGGVGGGDAAAGVSAVGAAAAAAAAAGSVRTGSLDPALPTPPASIDSAAVGGGGGGGGGGGAPHTGRPHETEEEFGEVVAHLVASRRSSEDFHHPVGPRLPQRRGGGGGGGGGGVTVPGSWRPKGAPVGPDGEVGGSWADAGVSAGLAGGGGVRVAKSKRVLASRLARRRWLRQYFDADMLVREMGVRKITNDELFLDLILVATIAVLGHELRVAITWRAVEKFLLLFAVVWAVWRDAAFLFNTFGSTGDLLEKVFVFLTVLALCGIGVGAHSAFTLTATWVSACAFFSLFFVAATSALFGAREPRLAAASAPPPGAGDAATAGRPPPRRSVRAVLGTNFVVASAAVTAVTALPYLAAALVGTRSRRAVVVLYWVGAVVNQSRASAFPLVYRKLVRGRAGTVMPAVNIEALTEKYGLLTLIVMGESLLAILFEGGTILTLPPDVIDTGRLYAGTLCGVAIAFCFKVLYMDVDNRVFRRGVHAIRWNRKAGIVWSATHLYFHAALILSATGLGIILRAAAVRVPAPAAAAAAAEEVLITAVGRAGGGAIGAAAGAGGGAASSTAADTLGSAAISGATRWVFSAGTFGALLLLVALASTHKSGPRAATRRWRLPIRTAMAVAGLVALPLGGDRLDPLALLCVVAAVVSASTLAEFVLIEADRIGWFRSELSASVGGGTSRGAPSSVSDGSVGASLPGAGGRGADDGGVPAAAAKVDPDDPEAGGAVADDEAASPSSSSSSSSFSSSSSSASSSTSSPSTSSAVNVTNAGEAAASGGGDTPADAVAAGGAATAAAAAAGGRRRRRRRHAAARGGDRHPATVRAVGDGDDPLRFRTYAAGGGAGGCGPCEFI</sequence>
<dbReference type="Proteomes" id="UP000798662">
    <property type="component" value="Chromosome 1"/>
</dbReference>